<dbReference type="PANTHER" id="PTHR47973">
    <property type="entry name" value="CYSTEINE-RICH RECEPTOR-LIKE PROTEIN KINASE 3"/>
    <property type="match status" value="1"/>
</dbReference>
<dbReference type="FunFam" id="3.30.430.20:FF:000029">
    <property type="entry name" value="Cysteine-rich receptor-like protein kinase 42"/>
    <property type="match status" value="1"/>
</dbReference>
<dbReference type="Proteomes" id="UP000027138">
    <property type="component" value="Unassembled WGS sequence"/>
</dbReference>
<keyword evidence="5 18" id="KW-0812">Transmembrane</keyword>
<evidence type="ECO:0000256" key="8">
    <source>
        <dbReference type="ARBA" id="ARBA00022741"/>
    </source>
</evidence>
<organism evidence="22 23">
    <name type="scientific">Jatropha curcas</name>
    <name type="common">Barbados nut</name>
    <dbReference type="NCBI Taxonomy" id="180498"/>
    <lineage>
        <taxon>Eukaryota</taxon>
        <taxon>Viridiplantae</taxon>
        <taxon>Streptophyta</taxon>
        <taxon>Embryophyta</taxon>
        <taxon>Tracheophyta</taxon>
        <taxon>Spermatophyta</taxon>
        <taxon>Magnoliopsida</taxon>
        <taxon>eudicotyledons</taxon>
        <taxon>Gunneridae</taxon>
        <taxon>Pentapetalae</taxon>
        <taxon>rosids</taxon>
        <taxon>fabids</taxon>
        <taxon>Malpighiales</taxon>
        <taxon>Euphorbiaceae</taxon>
        <taxon>Crotonoideae</taxon>
        <taxon>Jatropheae</taxon>
        <taxon>Jatropha</taxon>
    </lineage>
</organism>
<dbReference type="Gene3D" id="1.10.510.10">
    <property type="entry name" value="Transferase(Phosphotransferase) domain 1"/>
    <property type="match status" value="1"/>
</dbReference>
<keyword evidence="7" id="KW-0677">Repeat</keyword>
<dbReference type="CDD" id="cd14066">
    <property type="entry name" value="STKc_IRAK"/>
    <property type="match status" value="1"/>
</dbReference>
<evidence type="ECO:0000256" key="14">
    <source>
        <dbReference type="ARBA" id="ARBA00023180"/>
    </source>
</evidence>
<evidence type="ECO:0000259" key="21">
    <source>
        <dbReference type="PROSITE" id="PS51473"/>
    </source>
</evidence>
<dbReference type="InterPro" id="IPR002902">
    <property type="entry name" value="GNK2"/>
</dbReference>
<sequence length="669" mass="74238">MHSSPSGNYPYQICLFSSIIFSFFISVSSSDPRITQSGLVCGNSTQTMKTPSGFIPAFVKEMETLSQLINNTHFATYHLNSTVPMYALAQCHHDLSQNDCLLCFAASRTKLPRCLPSASARIYLDGCFLRYDKYNFFKESVSFAFDAVNCSQENVSRLDDENEKVKFATSVGYALGNVSSKAIKNGGFGVAGTDGVYALVQCWDSIGEDGCRKCLEKAEKEVQRCVPRKEGRAMNAGCYLRYSTDKFYGDGGELGDAHGFSGLGIAIAIVLAAAALFMLSLFAIYARYRRLLKEKEERINLEKVSISFHKSSLNFKYETLEKATDYFNSSRKIGQGGAGSVFVGNLANGQTIAVKRLIFNTRQWVDEFFNEVNLISGIQHKNLVKLLGCSIEGPESLLVYEYIPNKSLDQFIFGNTKTRTLNWKERFNIIVGTAEGLAYLHGGSQVRIIHRDIKSSNVLLDENFNPKIADFGLVRCFGTDKTHLSTGIAGTIGYMAPEYLVRGQLTEKADVYSFGVLVLEIVMGKRCNAFIEDSKSLLQTVWQLYRSNRLVEAVDSCLREEFPVQEASRVLQIGLLCTQASVSLRPSMEQVVEMLTNTDCEIPLPNQPPFMNATLLETESSKGYCSTNSFVSNVTTKVEAYSCYSTESSSLNSSDRPSKSEELEQKSIP</sequence>
<dbReference type="FunFam" id="3.30.430.20:FF:000015">
    <property type="entry name" value="Cysteine-rich receptor-like protein kinase 3"/>
    <property type="match status" value="1"/>
</dbReference>
<dbReference type="InterPro" id="IPR001245">
    <property type="entry name" value="Ser-Thr/Tyr_kinase_cat_dom"/>
</dbReference>
<dbReference type="OrthoDB" id="1908121at2759"/>
<keyword evidence="4" id="KW-0808">Transferase</keyword>
<feature type="domain" description="Gnk2-homologous" evidence="21">
    <location>
        <begin position="143"/>
        <end position="247"/>
    </location>
</feature>
<evidence type="ECO:0000256" key="5">
    <source>
        <dbReference type="ARBA" id="ARBA00022692"/>
    </source>
</evidence>
<keyword evidence="14" id="KW-0325">Glycoprotein</keyword>
<comment type="catalytic activity">
    <reaction evidence="16">
        <text>L-threonyl-[protein] + ATP = O-phospho-L-threonyl-[protein] + ADP + H(+)</text>
        <dbReference type="Rhea" id="RHEA:46608"/>
        <dbReference type="Rhea" id="RHEA-COMP:11060"/>
        <dbReference type="Rhea" id="RHEA-COMP:11605"/>
        <dbReference type="ChEBI" id="CHEBI:15378"/>
        <dbReference type="ChEBI" id="CHEBI:30013"/>
        <dbReference type="ChEBI" id="CHEBI:30616"/>
        <dbReference type="ChEBI" id="CHEBI:61977"/>
        <dbReference type="ChEBI" id="CHEBI:456216"/>
    </reaction>
</comment>
<evidence type="ECO:0000256" key="13">
    <source>
        <dbReference type="ARBA" id="ARBA00023170"/>
    </source>
</evidence>
<dbReference type="PROSITE" id="PS00108">
    <property type="entry name" value="PROTEIN_KINASE_ST"/>
    <property type="match status" value="1"/>
</dbReference>
<dbReference type="Pfam" id="PF01657">
    <property type="entry name" value="Stress-antifung"/>
    <property type="match status" value="2"/>
</dbReference>
<accession>A0A067LA36</accession>
<keyword evidence="12 18" id="KW-0472">Membrane</keyword>
<keyword evidence="9" id="KW-0418">Kinase</keyword>
<dbReference type="AlphaFoldDB" id="A0A067LA36"/>
<evidence type="ECO:0000256" key="15">
    <source>
        <dbReference type="ARBA" id="ARBA00047558"/>
    </source>
</evidence>
<feature type="region of interest" description="Disordered" evidence="17">
    <location>
        <begin position="646"/>
        <end position="669"/>
    </location>
</feature>
<dbReference type="CDD" id="cd23509">
    <property type="entry name" value="Gnk2-like"/>
    <property type="match status" value="2"/>
</dbReference>
<evidence type="ECO:0000256" key="7">
    <source>
        <dbReference type="ARBA" id="ARBA00022737"/>
    </source>
</evidence>
<dbReference type="SUPFAM" id="SSF56112">
    <property type="entry name" value="Protein kinase-like (PK-like)"/>
    <property type="match status" value="1"/>
</dbReference>
<dbReference type="InterPro" id="IPR038408">
    <property type="entry name" value="GNK2_sf"/>
</dbReference>
<evidence type="ECO:0000256" key="18">
    <source>
        <dbReference type="SAM" id="Phobius"/>
    </source>
</evidence>
<dbReference type="EMBL" id="KK914232">
    <property type="protein sequence ID" value="KDP45316.1"/>
    <property type="molecule type" value="Genomic_DNA"/>
</dbReference>
<dbReference type="PROSITE" id="PS51473">
    <property type="entry name" value="GNK2"/>
    <property type="match status" value="2"/>
</dbReference>
<feature type="transmembrane region" description="Helical" evidence="18">
    <location>
        <begin position="263"/>
        <end position="285"/>
    </location>
</feature>
<evidence type="ECO:0000256" key="1">
    <source>
        <dbReference type="ARBA" id="ARBA00004167"/>
    </source>
</evidence>
<evidence type="ECO:0000256" key="6">
    <source>
        <dbReference type="ARBA" id="ARBA00022729"/>
    </source>
</evidence>
<dbReference type="FunFam" id="1.10.510.10:FF:000336">
    <property type="entry name" value="Cysteine-rich receptor-like protein kinase 2"/>
    <property type="match status" value="1"/>
</dbReference>
<evidence type="ECO:0000313" key="22">
    <source>
        <dbReference type="EMBL" id="KDP45316.1"/>
    </source>
</evidence>
<dbReference type="InterPro" id="IPR008271">
    <property type="entry name" value="Ser/Thr_kinase_AS"/>
</dbReference>
<dbReference type="PROSITE" id="PS50011">
    <property type="entry name" value="PROTEIN_KINASE_DOM"/>
    <property type="match status" value="1"/>
</dbReference>
<dbReference type="InterPro" id="IPR000719">
    <property type="entry name" value="Prot_kinase_dom"/>
</dbReference>
<dbReference type="Gene3D" id="3.30.200.20">
    <property type="entry name" value="Phosphorylase Kinase, domain 1"/>
    <property type="match status" value="1"/>
</dbReference>
<protein>
    <recommendedName>
        <fullName evidence="24">Cysteine-rich receptor-like protein kinase 42</fullName>
    </recommendedName>
</protein>
<dbReference type="InterPro" id="IPR011009">
    <property type="entry name" value="Kinase-like_dom_sf"/>
</dbReference>
<feature type="chain" id="PRO_5001640278" description="Cysteine-rich receptor-like protein kinase 42" evidence="19">
    <location>
        <begin position="30"/>
        <end position="669"/>
    </location>
</feature>
<dbReference type="GO" id="GO:0004674">
    <property type="term" value="F:protein serine/threonine kinase activity"/>
    <property type="evidence" value="ECO:0007669"/>
    <property type="project" value="UniProtKB-KW"/>
</dbReference>
<proteinExistence type="predicted"/>
<keyword evidence="23" id="KW-1185">Reference proteome</keyword>
<dbReference type="GO" id="GO:0005524">
    <property type="term" value="F:ATP binding"/>
    <property type="evidence" value="ECO:0007669"/>
    <property type="project" value="UniProtKB-KW"/>
</dbReference>
<feature type="compositionally biased region" description="Polar residues" evidence="17">
    <location>
        <begin position="646"/>
        <end position="655"/>
    </location>
</feature>
<dbReference type="Pfam" id="PF07714">
    <property type="entry name" value="PK_Tyr_Ser-Thr"/>
    <property type="match status" value="1"/>
</dbReference>
<evidence type="ECO:0000256" key="4">
    <source>
        <dbReference type="ARBA" id="ARBA00022679"/>
    </source>
</evidence>
<keyword evidence="11 18" id="KW-1133">Transmembrane helix</keyword>
<name>A0A067LA36_JATCU</name>
<reference evidence="22 23" key="1">
    <citation type="journal article" date="2014" name="PLoS ONE">
        <title>Global Analysis of Gene Expression Profiles in Physic Nut (Jatropha curcas L.) Seedlings Exposed to Salt Stress.</title>
        <authorList>
            <person name="Zhang L."/>
            <person name="Zhang C."/>
            <person name="Wu P."/>
            <person name="Chen Y."/>
            <person name="Li M."/>
            <person name="Jiang H."/>
            <person name="Wu G."/>
        </authorList>
    </citation>
    <scope>NUCLEOTIDE SEQUENCE [LARGE SCALE GENOMIC DNA]</scope>
    <source>
        <strain evidence="23">cv. GZQX0401</strain>
        <tissue evidence="22">Young leaves</tissue>
    </source>
</reference>
<dbReference type="GO" id="GO:0016020">
    <property type="term" value="C:membrane"/>
    <property type="evidence" value="ECO:0007669"/>
    <property type="project" value="UniProtKB-SubCell"/>
</dbReference>
<keyword evidence="10" id="KW-0067">ATP-binding</keyword>
<comment type="catalytic activity">
    <reaction evidence="15">
        <text>L-seryl-[protein] + ATP = O-phospho-L-seryl-[protein] + ADP + H(+)</text>
        <dbReference type="Rhea" id="RHEA:17989"/>
        <dbReference type="Rhea" id="RHEA-COMP:9863"/>
        <dbReference type="Rhea" id="RHEA-COMP:11604"/>
        <dbReference type="ChEBI" id="CHEBI:15378"/>
        <dbReference type="ChEBI" id="CHEBI:29999"/>
        <dbReference type="ChEBI" id="CHEBI:30616"/>
        <dbReference type="ChEBI" id="CHEBI:83421"/>
        <dbReference type="ChEBI" id="CHEBI:456216"/>
    </reaction>
</comment>
<dbReference type="KEGG" id="jcu:105641290"/>
<evidence type="ECO:0000313" key="23">
    <source>
        <dbReference type="Proteomes" id="UP000027138"/>
    </source>
</evidence>
<feature type="domain" description="Gnk2-homologous" evidence="21">
    <location>
        <begin position="36"/>
        <end position="136"/>
    </location>
</feature>
<keyword evidence="3" id="KW-0597">Phosphoprotein</keyword>
<evidence type="ECO:0000256" key="11">
    <source>
        <dbReference type="ARBA" id="ARBA00022989"/>
    </source>
</evidence>
<keyword evidence="6 19" id="KW-0732">Signal</keyword>
<evidence type="ECO:0000256" key="9">
    <source>
        <dbReference type="ARBA" id="ARBA00022777"/>
    </source>
</evidence>
<evidence type="ECO:0000256" key="10">
    <source>
        <dbReference type="ARBA" id="ARBA00022840"/>
    </source>
</evidence>
<evidence type="ECO:0000256" key="16">
    <source>
        <dbReference type="ARBA" id="ARBA00047951"/>
    </source>
</evidence>
<evidence type="ECO:0000256" key="17">
    <source>
        <dbReference type="SAM" id="MobiDB-lite"/>
    </source>
</evidence>
<evidence type="ECO:0000256" key="19">
    <source>
        <dbReference type="SAM" id="SignalP"/>
    </source>
</evidence>
<comment type="subcellular location">
    <subcellularLocation>
        <location evidence="1">Membrane</location>
        <topology evidence="1">Single-pass membrane protein</topology>
    </subcellularLocation>
</comment>
<feature type="compositionally biased region" description="Basic and acidic residues" evidence="17">
    <location>
        <begin position="656"/>
        <end position="669"/>
    </location>
</feature>
<evidence type="ECO:0000256" key="3">
    <source>
        <dbReference type="ARBA" id="ARBA00022553"/>
    </source>
</evidence>
<feature type="domain" description="Protein kinase" evidence="20">
    <location>
        <begin position="327"/>
        <end position="611"/>
    </location>
</feature>
<dbReference type="InterPro" id="IPR052059">
    <property type="entry name" value="CR_Ser/Thr_kinase"/>
</dbReference>
<dbReference type="SMART" id="SM00220">
    <property type="entry name" value="S_TKc"/>
    <property type="match status" value="1"/>
</dbReference>
<keyword evidence="13" id="KW-0675">Receptor</keyword>
<feature type="signal peptide" evidence="19">
    <location>
        <begin position="1"/>
        <end position="29"/>
    </location>
</feature>
<keyword evidence="8" id="KW-0547">Nucleotide-binding</keyword>
<evidence type="ECO:0008006" key="24">
    <source>
        <dbReference type="Google" id="ProtNLM"/>
    </source>
</evidence>
<evidence type="ECO:0000256" key="2">
    <source>
        <dbReference type="ARBA" id="ARBA00022527"/>
    </source>
</evidence>
<keyword evidence="2" id="KW-0723">Serine/threonine-protein kinase</keyword>
<dbReference type="Gene3D" id="3.30.430.20">
    <property type="entry name" value="Gnk2 domain, C-X8-C-X2-C motif"/>
    <property type="match status" value="2"/>
</dbReference>
<gene>
    <name evidence="22" type="ORF">JCGZ_09565</name>
</gene>
<evidence type="ECO:0000259" key="20">
    <source>
        <dbReference type="PROSITE" id="PS50011"/>
    </source>
</evidence>
<evidence type="ECO:0000256" key="12">
    <source>
        <dbReference type="ARBA" id="ARBA00023136"/>
    </source>
</evidence>
<dbReference type="FunFam" id="3.30.200.20:FF:000177">
    <property type="entry name" value="Cysteine-rich receptor-like protein kinase 2"/>
    <property type="match status" value="1"/>
</dbReference>